<dbReference type="EMBL" id="CAJVPW010004721">
    <property type="protein sequence ID" value="CAG8544345.1"/>
    <property type="molecule type" value="Genomic_DNA"/>
</dbReference>
<evidence type="ECO:0000313" key="2">
    <source>
        <dbReference type="Proteomes" id="UP000789366"/>
    </source>
</evidence>
<accession>A0ACA9LQ88</accession>
<protein>
    <submittedName>
        <fullName evidence="1">1798_t:CDS:1</fullName>
    </submittedName>
</protein>
<evidence type="ECO:0000313" key="1">
    <source>
        <dbReference type="EMBL" id="CAG8544345.1"/>
    </source>
</evidence>
<reference evidence="1" key="1">
    <citation type="submission" date="2021-06" db="EMBL/GenBank/DDBJ databases">
        <authorList>
            <person name="Kallberg Y."/>
            <person name="Tangrot J."/>
            <person name="Rosling A."/>
        </authorList>
    </citation>
    <scope>NUCLEOTIDE SEQUENCE</scope>
    <source>
        <strain evidence="1">28 12/20/2015</strain>
    </source>
</reference>
<proteinExistence type="predicted"/>
<organism evidence="1 2">
    <name type="scientific">Cetraspora pellucida</name>
    <dbReference type="NCBI Taxonomy" id="1433469"/>
    <lineage>
        <taxon>Eukaryota</taxon>
        <taxon>Fungi</taxon>
        <taxon>Fungi incertae sedis</taxon>
        <taxon>Mucoromycota</taxon>
        <taxon>Glomeromycotina</taxon>
        <taxon>Glomeromycetes</taxon>
        <taxon>Diversisporales</taxon>
        <taxon>Gigasporaceae</taxon>
        <taxon>Cetraspora</taxon>
    </lineage>
</organism>
<comment type="caution">
    <text evidence="1">The sequence shown here is derived from an EMBL/GenBank/DDBJ whole genome shotgun (WGS) entry which is preliminary data.</text>
</comment>
<dbReference type="Proteomes" id="UP000789366">
    <property type="component" value="Unassembled WGS sequence"/>
</dbReference>
<keyword evidence="2" id="KW-1185">Reference proteome</keyword>
<sequence>MSTKSHSQDEFEESGPSFLYHSKFYSDDLHPDESYLNQDKSCQEESYLNQDEMCQDESYQSDSYQDKLQYNESYQGGPHQDKSFSNESSSQVGPLICNETYINDG</sequence>
<gene>
    <name evidence="1" type="ORF">SPELUC_LOCUS4939</name>
</gene>
<name>A0ACA9LQ88_9GLOM</name>